<evidence type="ECO:0000313" key="2">
    <source>
        <dbReference type="EMBL" id="MBE9663255.1"/>
    </source>
</evidence>
<feature type="signal peptide" evidence="1">
    <location>
        <begin position="1"/>
        <end position="20"/>
    </location>
</feature>
<gene>
    <name evidence="2" type="ORF">IRJ16_15305</name>
</gene>
<dbReference type="Proteomes" id="UP000622475">
    <property type="component" value="Unassembled WGS sequence"/>
</dbReference>
<name>A0A929L393_9SPHI</name>
<dbReference type="EMBL" id="JADFFL010000005">
    <property type="protein sequence ID" value="MBE9663255.1"/>
    <property type="molecule type" value="Genomic_DNA"/>
</dbReference>
<organism evidence="2 3">
    <name type="scientific">Mucilaginibacter myungsuensis</name>
    <dbReference type="NCBI Taxonomy" id="649104"/>
    <lineage>
        <taxon>Bacteria</taxon>
        <taxon>Pseudomonadati</taxon>
        <taxon>Bacteroidota</taxon>
        <taxon>Sphingobacteriia</taxon>
        <taxon>Sphingobacteriales</taxon>
        <taxon>Sphingobacteriaceae</taxon>
        <taxon>Mucilaginibacter</taxon>
    </lineage>
</organism>
<protein>
    <submittedName>
        <fullName evidence="2">Lipid A deacylase LpxR family protein</fullName>
    </submittedName>
</protein>
<keyword evidence="3" id="KW-1185">Reference proteome</keyword>
<sequence>MKLKFLCLMLGILSGWGASAQTYQSEIGLQADNDSFLGKGFDRYYTNGIFLNYRTALTSKDTSKIKNKILGFDIGQKIYNPQTGRIGSPAFVDRPFAGYLYGAVNLNLLYANESNLKLTAQVGVIGPGALGEEIQTSIHDWFGFYELKGWEYQVHDGAQLNLWAEYNKLLIRKSFVDLTLATHAALGNGFTGANAGLMLRAGRLNPLYNSVSTQSTVSRSAYSTSNPYELFAYYKPMANYIAYDATIQGSLFNKKTYPDQVLLTRMPWVFNSQIGGALAMGHWVVDLSVIVRTKDVKEMRRSEQWGSVAVNYRF</sequence>
<reference evidence="2" key="1">
    <citation type="submission" date="2020-10" db="EMBL/GenBank/DDBJ databases">
        <title>Mucilaginibacter mali sp. nov., isolated from rhizosphere soil of apple orchard.</title>
        <authorList>
            <person name="Lee J.-S."/>
            <person name="Kim H.S."/>
            <person name="Kim J.-S."/>
        </authorList>
    </citation>
    <scope>NUCLEOTIDE SEQUENCE</scope>
    <source>
        <strain evidence="2">KCTC 22746</strain>
    </source>
</reference>
<feature type="chain" id="PRO_5037435362" evidence="1">
    <location>
        <begin position="21"/>
        <end position="314"/>
    </location>
</feature>
<dbReference type="RefSeq" id="WP_194112469.1">
    <property type="nucleotide sequence ID" value="NZ_JADFFL010000005.1"/>
</dbReference>
<evidence type="ECO:0000256" key="1">
    <source>
        <dbReference type="SAM" id="SignalP"/>
    </source>
</evidence>
<accession>A0A929L393</accession>
<dbReference type="Pfam" id="PF09982">
    <property type="entry name" value="LpxR"/>
    <property type="match status" value="1"/>
</dbReference>
<evidence type="ECO:0000313" key="3">
    <source>
        <dbReference type="Proteomes" id="UP000622475"/>
    </source>
</evidence>
<dbReference type="AlphaFoldDB" id="A0A929L393"/>
<dbReference type="InterPro" id="IPR037107">
    <property type="entry name" value="Put_OMP_sf"/>
</dbReference>
<dbReference type="Gene3D" id="2.40.128.140">
    <property type="entry name" value="Outer membrane protein"/>
    <property type="match status" value="1"/>
</dbReference>
<comment type="caution">
    <text evidence="2">The sequence shown here is derived from an EMBL/GenBank/DDBJ whole genome shotgun (WGS) entry which is preliminary data.</text>
</comment>
<dbReference type="InterPro" id="IPR018707">
    <property type="entry name" value="LpxR"/>
</dbReference>
<proteinExistence type="predicted"/>
<keyword evidence="1" id="KW-0732">Signal</keyword>